<dbReference type="EMBL" id="CACRTL010000003">
    <property type="protein sequence ID" value="VYT58115.1"/>
    <property type="molecule type" value="Genomic_DNA"/>
</dbReference>
<dbReference type="Pfam" id="PF04230">
    <property type="entry name" value="PS_pyruv_trans"/>
    <property type="match status" value="1"/>
</dbReference>
<dbReference type="AlphaFoldDB" id="A0A6N2XUU8"/>
<evidence type="ECO:0000259" key="1">
    <source>
        <dbReference type="Pfam" id="PF04230"/>
    </source>
</evidence>
<proteinExistence type="predicted"/>
<dbReference type="GO" id="GO:0016740">
    <property type="term" value="F:transferase activity"/>
    <property type="evidence" value="ECO:0007669"/>
    <property type="project" value="UniProtKB-KW"/>
</dbReference>
<dbReference type="RefSeq" id="WP_422099900.1">
    <property type="nucleotide sequence ID" value="NZ_CACRTL010000003.1"/>
</dbReference>
<feature type="domain" description="Polysaccharide pyruvyl transferase" evidence="1">
    <location>
        <begin position="48"/>
        <end position="291"/>
    </location>
</feature>
<name>A0A6N2XUU8_9FIRM</name>
<protein>
    <submittedName>
        <fullName evidence="2">General stress protein 30</fullName>
        <ecNumber evidence="2">2.-.-.-</ecNumber>
    </submittedName>
</protein>
<reference evidence="2" key="1">
    <citation type="submission" date="2019-11" db="EMBL/GenBank/DDBJ databases">
        <authorList>
            <person name="Feng L."/>
        </authorList>
    </citation>
    <scope>NUCLEOTIDE SEQUENCE</scope>
    <source>
        <strain evidence="2">CramosumLFYP8</strain>
    </source>
</reference>
<evidence type="ECO:0000313" key="2">
    <source>
        <dbReference type="EMBL" id="VYT58115.1"/>
    </source>
</evidence>
<organism evidence="2">
    <name type="scientific">Thomasclavelia ramosa</name>
    <dbReference type="NCBI Taxonomy" id="1547"/>
    <lineage>
        <taxon>Bacteria</taxon>
        <taxon>Bacillati</taxon>
        <taxon>Bacillota</taxon>
        <taxon>Erysipelotrichia</taxon>
        <taxon>Erysipelotrichales</taxon>
        <taxon>Coprobacillaceae</taxon>
        <taxon>Thomasclavelia</taxon>
    </lineage>
</organism>
<sequence>MNTILPISIRYRIKHINALFHKEKPEFSEKMLKTRNRILYLDSPNYPNIGDQALAIAMRKFMADFFPEYTSFEVLENNLYKYISWLKKHITDNDIICLNGGGNMGSYYKSYEAARRLIIKEFRNNIIIIFPQTIDYENNIYGTLEKKRSKKIYSKASNLIICAREEKSYENMKALYNKNTVLLCPDIVLYLDYRNLNVSERSTIGVCLRNDIEGILPKKNIDKMLNNIGEHINITTTPIVDKEIDDNNRHQMFENTILEFSKCKLIITDRLHGMIFSFITNTPCIALPNSNGKIKGVYKWIANKGSVLFVENIDDVYEKMISMTTVNNENISELFKNLDANIRSKIKEQKK</sequence>
<keyword evidence="2" id="KW-0808">Transferase</keyword>
<gene>
    <name evidence="2" type="primary">yxaB</name>
    <name evidence="2" type="ORF">CRLFYP8_00654</name>
</gene>
<dbReference type="InterPro" id="IPR007345">
    <property type="entry name" value="Polysacch_pyruvyl_Trfase"/>
</dbReference>
<dbReference type="EC" id="2.-.-.-" evidence="2"/>
<accession>A0A6N2XUU8</accession>